<dbReference type="SUPFAM" id="SSF51430">
    <property type="entry name" value="NAD(P)-linked oxidoreductase"/>
    <property type="match status" value="1"/>
</dbReference>
<protein>
    <submittedName>
        <fullName evidence="3">Aldo/keto reductase</fullName>
    </submittedName>
</protein>
<feature type="domain" description="NADP-dependent oxidoreductase" evidence="2">
    <location>
        <begin position="20"/>
        <end position="312"/>
    </location>
</feature>
<name>A0ABP5KNR4_9ACTN</name>
<dbReference type="RefSeq" id="WP_344461771.1">
    <property type="nucleotide sequence ID" value="NZ_BAAANT010000005.1"/>
</dbReference>
<dbReference type="InterPro" id="IPR036812">
    <property type="entry name" value="NAD(P)_OxRdtase_dom_sf"/>
</dbReference>
<keyword evidence="4" id="KW-1185">Reference proteome</keyword>
<dbReference type="Gene3D" id="3.20.20.100">
    <property type="entry name" value="NADP-dependent oxidoreductase domain"/>
    <property type="match status" value="1"/>
</dbReference>
<dbReference type="PANTHER" id="PTHR43625">
    <property type="entry name" value="AFLATOXIN B1 ALDEHYDE REDUCTASE"/>
    <property type="match status" value="1"/>
</dbReference>
<keyword evidence="1" id="KW-0560">Oxidoreductase</keyword>
<accession>A0ABP5KNR4</accession>
<dbReference type="Pfam" id="PF00248">
    <property type="entry name" value="Aldo_ket_red"/>
    <property type="match status" value="1"/>
</dbReference>
<gene>
    <name evidence="3" type="ORF">GCM10009760_13570</name>
</gene>
<comment type="caution">
    <text evidence="3">The sequence shown here is derived from an EMBL/GenBank/DDBJ whole genome shotgun (WGS) entry which is preliminary data.</text>
</comment>
<reference evidence="4" key="1">
    <citation type="journal article" date="2019" name="Int. J. Syst. Evol. Microbiol.">
        <title>The Global Catalogue of Microorganisms (GCM) 10K type strain sequencing project: providing services to taxonomists for standard genome sequencing and annotation.</title>
        <authorList>
            <consortium name="The Broad Institute Genomics Platform"/>
            <consortium name="The Broad Institute Genome Sequencing Center for Infectious Disease"/>
            <person name="Wu L."/>
            <person name="Ma J."/>
        </authorList>
    </citation>
    <scope>NUCLEOTIDE SEQUENCE [LARGE SCALE GENOMIC DNA]</scope>
    <source>
        <strain evidence="4">JCM 14560</strain>
    </source>
</reference>
<organism evidence="3 4">
    <name type="scientific">Kitasatospora kazusensis</name>
    <dbReference type="NCBI Taxonomy" id="407974"/>
    <lineage>
        <taxon>Bacteria</taxon>
        <taxon>Bacillati</taxon>
        <taxon>Actinomycetota</taxon>
        <taxon>Actinomycetes</taxon>
        <taxon>Kitasatosporales</taxon>
        <taxon>Streptomycetaceae</taxon>
        <taxon>Kitasatospora</taxon>
    </lineage>
</organism>
<dbReference type="InterPro" id="IPR023210">
    <property type="entry name" value="NADP_OxRdtase_dom"/>
</dbReference>
<proteinExistence type="predicted"/>
<dbReference type="PANTHER" id="PTHR43625:SF40">
    <property type="entry name" value="ALDO-KETO REDUCTASE YAKC [NADP(+)]"/>
    <property type="match status" value="1"/>
</dbReference>
<evidence type="ECO:0000259" key="2">
    <source>
        <dbReference type="Pfam" id="PF00248"/>
    </source>
</evidence>
<dbReference type="PROSITE" id="PS51257">
    <property type="entry name" value="PROKAR_LIPOPROTEIN"/>
    <property type="match status" value="1"/>
</dbReference>
<evidence type="ECO:0000313" key="4">
    <source>
        <dbReference type="Proteomes" id="UP001422759"/>
    </source>
</evidence>
<dbReference type="EMBL" id="BAAANT010000005">
    <property type="protein sequence ID" value="GAA2135250.1"/>
    <property type="molecule type" value="Genomic_DNA"/>
</dbReference>
<dbReference type="InterPro" id="IPR050791">
    <property type="entry name" value="Aldo-Keto_reductase"/>
</dbReference>
<evidence type="ECO:0000256" key="1">
    <source>
        <dbReference type="ARBA" id="ARBA00023002"/>
    </source>
</evidence>
<dbReference type="Proteomes" id="UP001422759">
    <property type="component" value="Unassembled WGS sequence"/>
</dbReference>
<sequence length="335" mass="35462">MTTRPARTQLGSTGPATSALGLGCMGMSALYGPADETESIATVHAALDAGVTLLDTGDFYGMGHNELLIHDALRSRNREDVQISVKFGAQRGPDESWLGYDASPAATKTALAYTLRRLRTDYIDVYRPARLDPNVPIEETVGAIADLVKAGYVRHIGLSEVGAATLRRAAAVHPISDLQIEYSLISRGLEAEVLPTARELGIGITAYGVLSRGLISGHWSNDRAVDKADFRGFSPRFQGDNLAHNLSLVEALRAIAEAKGASVAQVAIAWVSSRGADIVPLVGARRRDRLTEALGALDVTLSQADLDAIEAAIPAGAAAGERYSAAQMAHLDSEH</sequence>
<evidence type="ECO:0000313" key="3">
    <source>
        <dbReference type="EMBL" id="GAA2135250.1"/>
    </source>
</evidence>